<dbReference type="EMBL" id="JARJFB010000024">
    <property type="protein sequence ID" value="MEA0970529.1"/>
    <property type="molecule type" value="Genomic_DNA"/>
</dbReference>
<evidence type="ECO:0000313" key="3">
    <source>
        <dbReference type="EMBL" id="MEA0970529.1"/>
    </source>
</evidence>
<reference evidence="3 4" key="1">
    <citation type="submission" date="2023-03" db="EMBL/GenBank/DDBJ databases">
        <title>Host association and intracellularity evolved multiple times independently in the Rickettsiales.</title>
        <authorList>
            <person name="Castelli M."/>
            <person name="Nardi T."/>
            <person name="Gammuto L."/>
            <person name="Bellinzona G."/>
            <person name="Sabaneyeva E."/>
            <person name="Potekhin A."/>
            <person name="Serra V."/>
            <person name="Petroni G."/>
            <person name="Sassera D."/>
        </authorList>
    </citation>
    <scope>NUCLEOTIDE SEQUENCE [LARGE SCALE GENOMIC DNA]</scope>
    <source>
        <strain evidence="3 4">Sr 2-6</strain>
    </source>
</reference>
<feature type="domain" description="Thioredoxin" evidence="2">
    <location>
        <begin position="25"/>
        <end position="158"/>
    </location>
</feature>
<organism evidence="3 4">
    <name type="scientific">Candidatus Megaera venefica</name>
    <dbReference type="NCBI Taxonomy" id="2055910"/>
    <lineage>
        <taxon>Bacteria</taxon>
        <taxon>Pseudomonadati</taxon>
        <taxon>Pseudomonadota</taxon>
        <taxon>Alphaproteobacteria</taxon>
        <taxon>Rickettsiales</taxon>
        <taxon>Rickettsiaceae</taxon>
        <taxon>Candidatus Megaera</taxon>
    </lineage>
</organism>
<proteinExistence type="predicted"/>
<evidence type="ECO:0000259" key="2">
    <source>
        <dbReference type="PROSITE" id="PS51352"/>
    </source>
</evidence>
<dbReference type="RefSeq" id="WP_322776432.1">
    <property type="nucleotide sequence ID" value="NZ_JARJFB010000024.1"/>
</dbReference>
<protein>
    <submittedName>
        <fullName evidence="3">TlpA family protein disulfide reductase domain protein</fullName>
    </submittedName>
</protein>
<dbReference type="SUPFAM" id="SSF52833">
    <property type="entry name" value="Thioredoxin-like"/>
    <property type="match status" value="1"/>
</dbReference>
<keyword evidence="1" id="KW-0676">Redox-active center</keyword>
<dbReference type="InterPro" id="IPR017937">
    <property type="entry name" value="Thioredoxin_CS"/>
</dbReference>
<dbReference type="InterPro" id="IPR013766">
    <property type="entry name" value="Thioredoxin_domain"/>
</dbReference>
<dbReference type="PROSITE" id="PS51352">
    <property type="entry name" value="THIOREDOXIN_2"/>
    <property type="match status" value="1"/>
</dbReference>
<sequence>MNKRYLYLIGLVLLVFLAHIVRAEKLIVTKHDEFLDTDTNFFDSEGNKVYLDQYEGSTILLVFWATWCGSCVGELPSLDNLQKDFRKLPFKVIAVSEDYQDLFPFFTPAIEKISFSSALNASVSFMTGTFWQSWLTYGLFDKRRRKDKIHIQRGCKVA</sequence>
<dbReference type="Proteomes" id="UP001291687">
    <property type="component" value="Unassembled WGS sequence"/>
</dbReference>
<name>A0ABU5NBH7_9RICK</name>
<dbReference type="CDD" id="cd02966">
    <property type="entry name" value="TlpA_like_family"/>
    <property type="match status" value="1"/>
</dbReference>
<gene>
    <name evidence="3" type="ORF">Megvenef_00495</name>
</gene>
<accession>A0ABU5NBH7</accession>
<dbReference type="Gene3D" id="3.40.30.10">
    <property type="entry name" value="Glutaredoxin"/>
    <property type="match status" value="1"/>
</dbReference>
<dbReference type="PANTHER" id="PTHR42852">
    <property type="entry name" value="THIOL:DISULFIDE INTERCHANGE PROTEIN DSBE"/>
    <property type="match status" value="1"/>
</dbReference>
<dbReference type="PROSITE" id="PS00194">
    <property type="entry name" value="THIOREDOXIN_1"/>
    <property type="match status" value="1"/>
</dbReference>
<dbReference type="InterPro" id="IPR050553">
    <property type="entry name" value="Thioredoxin_ResA/DsbE_sf"/>
</dbReference>
<evidence type="ECO:0000313" key="4">
    <source>
        <dbReference type="Proteomes" id="UP001291687"/>
    </source>
</evidence>
<dbReference type="InterPro" id="IPR036249">
    <property type="entry name" value="Thioredoxin-like_sf"/>
</dbReference>
<dbReference type="PANTHER" id="PTHR42852:SF13">
    <property type="entry name" value="PROTEIN DIPZ"/>
    <property type="match status" value="1"/>
</dbReference>
<dbReference type="InterPro" id="IPR000866">
    <property type="entry name" value="AhpC/TSA"/>
</dbReference>
<comment type="caution">
    <text evidence="3">The sequence shown here is derived from an EMBL/GenBank/DDBJ whole genome shotgun (WGS) entry which is preliminary data.</text>
</comment>
<evidence type="ECO:0000256" key="1">
    <source>
        <dbReference type="ARBA" id="ARBA00023284"/>
    </source>
</evidence>
<keyword evidence="4" id="KW-1185">Reference proteome</keyword>
<dbReference type="Pfam" id="PF00578">
    <property type="entry name" value="AhpC-TSA"/>
    <property type="match status" value="1"/>
</dbReference>